<dbReference type="Gene3D" id="1.20.120.520">
    <property type="entry name" value="nmb1532 protein domain like"/>
    <property type="match status" value="1"/>
</dbReference>
<evidence type="ECO:0000256" key="1">
    <source>
        <dbReference type="SAM" id="MobiDB-lite"/>
    </source>
</evidence>
<dbReference type="Proteomes" id="UP000008710">
    <property type="component" value="Chromosome"/>
</dbReference>
<feature type="domain" description="Hemerythrin-like" evidence="2">
    <location>
        <begin position="7"/>
        <end position="126"/>
    </location>
</feature>
<dbReference type="eggNOG" id="COG3945">
    <property type="taxonomic scope" value="Bacteria"/>
</dbReference>
<feature type="compositionally biased region" description="Basic and acidic residues" evidence="1">
    <location>
        <begin position="157"/>
        <end position="172"/>
    </location>
</feature>
<protein>
    <recommendedName>
        <fullName evidence="2">Hemerythrin-like domain-containing protein</fullName>
    </recommendedName>
</protein>
<accession>Q0S7T5</accession>
<dbReference type="EMBL" id="CP000431">
    <property type="protein sequence ID" value="ABG96401.1"/>
    <property type="molecule type" value="Genomic_DNA"/>
</dbReference>
<evidence type="ECO:0000313" key="4">
    <source>
        <dbReference type="Proteomes" id="UP000008710"/>
    </source>
</evidence>
<reference evidence="4" key="1">
    <citation type="journal article" date="2006" name="Proc. Natl. Acad. Sci. U.S.A.">
        <title>The complete genome of Rhodococcus sp. RHA1 provides insights into a catabolic powerhouse.</title>
        <authorList>
            <person name="McLeod M.P."/>
            <person name="Warren R.L."/>
            <person name="Hsiao W.W.L."/>
            <person name="Araki N."/>
            <person name="Myhre M."/>
            <person name="Fernandes C."/>
            <person name="Miyazawa D."/>
            <person name="Wong W."/>
            <person name="Lillquist A.L."/>
            <person name="Wang D."/>
            <person name="Dosanjh M."/>
            <person name="Hara H."/>
            <person name="Petrescu A."/>
            <person name="Morin R.D."/>
            <person name="Yang G."/>
            <person name="Stott J.M."/>
            <person name="Schein J.E."/>
            <person name="Shin H."/>
            <person name="Smailus D."/>
            <person name="Siddiqui A.S."/>
            <person name="Marra M.A."/>
            <person name="Jones S.J.M."/>
            <person name="Holt R."/>
            <person name="Brinkman F.S.L."/>
            <person name="Miyauchi K."/>
            <person name="Fukuda M."/>
            <person name="Davies J.E."/>
            <person name="Mohn W.W."/>
            <person name="Eltis L.D."/>
        </authorList>
    </citation>
    <scope>NUCLEOTIDE SEQUENCE [LARGE SCALE GENOMIC DNA]</scope>
    <source>
        <strain evidence="4">RHA1</strain>
    </source>
</reference>
<dbReference type="CDD" id="cd12108">
    <property type="entry name" value="Hr-like"/>
    <property type="match status" value="1"/>
</dbReference>
<organism evidence="3 4">
    <name type="scientific">Rhodococcus jostii (strain RHA1)</name>
    <dbReference type="NCBI Taxonomy" id="101510"/>
    <lineage>
        <taxon>Bacteria</taxon>
        <taxon>Bacillati</taxon>
        <taxon>Actinomycetota</taxon>
        <taxon>Actinomycetes</taxon>
        <taxon>Mycobacteriales</taxon>
        <taxon>Nocardiaceae</taxon>
        <taxon>Rhodococcus</taxon>
    </lineage>
</organism>
<dbReference type="HOGENOM" id="CLU_079417_4_0_11"/>
<gene>
    <name evidence="3" type="ordered locus">RHA1_ro04615</name>
</gene>
<proteinExistence type="predicted"/>
<evidence type="ECO:0000313" key="3">
    <source>
        <dbReference type="EMBL" id="ABG96401.1"/>
    </source>
</evidence>
<dbReference type="Pfam" id="PF01814">
    <property type="entry name" value="Hemerythrin"/>
    <property type="match status" value="1"/>
</dbReference>
<name>Q0S7T5_RHOJR</name>
<dbReference type="KEGG" id="rha:RHA1_ro04615"/>
<evidence type="ECO:0000259" key="2">
    <source>
        <dbReference type="Pfam" id="PF01814"/>
    </source>
</evidence>
<dbReference type="AlphaFoldDB" id="Q0S7T5"/>
<dbReference type="InterPro" id="IPR012312">
    <property type="entry name" value="Hemerythrin-like"/>
</dbReference>
<feature type="region of interest" description="Disordered" evidence="1">
    <location>
        <begin position="157"/>
        <end position="194"/>
    </location>
</feature>
<sequence length="194" mass="22305">MDCIMPDIIELIFADHEWFRRQFAALDELKAHRRVDITAVEGVWTPLAKRLDLHAAAEEEIFYPQLLRVGEEDAEEETLDAIGDHNDIRDGVRAAAGYPILSEEWWAEVDRTRRANDEHMAEEEREGLADFRSASGDLRESLGRRFAEYFLVHRSTKDVDTSDKDPQEYVREVEEELDEDSSAGSLRIGSLKGR</sequence>